<dbReference type="InterPro" id="IPR036259">
    <property type="entry name" value="MFS_trans_sf"/>
</dbReference>
<dbReference type="InterPro" id="IPR020846">
    <property type="entry name" value="MFS_dom"/>
</dbReference>
<proteinExistence type="predicted"/>
<evidence type="ECO:0000313" key="10">
    <source>
        <dbReference type="Proteomes" id="UP000186922"/>
    </source>
</evidence>
<evidence type="ECO:0000259" key="8">
    <source>
        <dbReference type="PROSITE" id="PS50850"/>
    </source>
</evidence>
<dbReference type="GO" id="GO:0016020">
    <property type="term" value="C:membrane"/>
    <property type="evidence" value="ECO:0007669"/>
    <property type="project" value="UniProtKB-SubCell"/>
</dbReference>
<feature type="transmembrane region" description="Helical" evidence="7">
    <location>
        <begin position="59"/>
        <end position="79"/>
    </location>
</feature>
<dbReference type="InterPro" id="IPR050382">
    <property type="entry name" value="MFS_Na/Anion_cotransporter"/>
</dbReference>
<feature type="domain" description="Major facilitator superfamily (MFS) profile" evidence="8">
    <location>
        <begin position="1"/>
        <end position="441"/>
    </location>
</feature>
<dbReference type="PANTHER" id="PTHR11662">
    <property type="entry name" value="SOLUTE CARRIER FAMILY 17"/>
    <property type="match status" value="1"/>
</dbReference>
<evidence type="ECO:0000256" key="7">
    <source>
        <dbReference type="SAM" id="Phobius"/>
    </source>
</evidence>
<dbReference type="Pfam" id="PF07690">
    <property type="entry name" value="MFS_1"/>
    <property type="match status" value="1"/>
</dbReference>
<comment type="caution">
    <text evidence="9">The sequence shown here is derived from an EMBL/GenBank/DDBJ whole genome shotgun (WGS) entry which is preliminary data.</text>
</comment>
<comment type="subcellular location">
    <subcellularLocation>
        <location evidence="1">Membrane</location>
        <topology evidence="1">Multi-pass membrane protein</topology>
    </subcellularLocation>
</comment>
<keyword evidence="3 7" id="KW-0812">Transmembrane</keyword>
<keyword evidence="4" id="KW-0769">Symport</keyword>
<feature type="transmembrane region" description="Helical" evidence="7">
    <location>
        <begin position="418"/>
        <end position="437"/>
    </location>
</feature>
<evidence type="ECO:0000256" key="6">
    <source>
        <dbReference type="ARBA" id="ARBA00023136"/>
    </source>
</evidence>
<name>A0A1D1VX62_RAMVA</name>
<dbReference type="OrthoDB" id="2985014at2759"/>
<dbReference type="SUPFAM" id="SSF103473">
    <property type="entry name" value="MFS general substrate transporter"/>
    <property type="match status" value="1"/>
</dbReference>
<evidence type="ECO:0000256" key="3">
    <source>
        <dbReference type="ARBA" id="ARBA00022692"/>
    </source>
</evidence>
<feature type="transmembrane region" description="Helical" evidence="7">
    <location>
        <begin position="91"/>
        <end position="109"/>
    </location>
</feature>
<gene>
    <name evidence="9" type="primary">RvY_14664-1</name>
    <name evidence="9" type="synonym">RvY_14664.1</name>
    <name evidence="9" type="ORF">RvY_14664</name>
</gene>
<dbReference type="CDD" id="cd17318">
    <property type="entry name" value="MFS_SLC17"/>
    <property type="match status" value="1"/>
</dbReference>
<keyword evidence="6 7" id="KW-0472">Membrane</keyword>
<evidence type="ECO:0000256" key="1">
    <source>
        <dbReference type="ARBA" id="ARBA00004141"/>
    </source>
</evidence>
<reference evidence="9 10" key="1">
    <citation type="journal article" date="2016" name="Nat. Commun.">
        <title>Extremotolerant tardigrade genome and improved radiotolerance of human cultured cells by tardigrade-unique protein.</title>
        <authorList>
            <person name="Hashimoto T."/>
            <person name="Horikawa D.D."/>
            <person name="Saito Y."/>
            <person name="Kuwahara H."/>
            <person name="Kozuka-Hata H."/>
            <person name="Shin-I T."/>
            <person name="Minakuchi Y."/>
            <person name="Ohishi K."/>
            <person name="Motoyama A."/>
            <person name="Aizu T."/>
            <person name="Enomoto A."/>
            <person name="Kondo K."/>
            <person name="Tanaka S."/>
            <person name="Hara Y."/>
            <person name="Koshikawa S."/>
            <person name="Sagara H."/>
            <person name="Miura T."/>
            <person name="Yokobori S."/>
            <person name="Miyagawa K."/>
            <person name="Suzuki Y."/>
            <person name="Kubo T."/>
            <person name="Oyama M."/>
            <person name="Kohara Y."/>
            <person name="Fujiyama A."/>
            <person name="Arakawa K."/>
            <person name="Katayama T."/>
            <person name="Toyoda A."/>
            <person name="Kunieda T."/>
        </authorList>
    </citation>
    <scope>NUCLEOTIDE SEQUENCE [LARGE SCALE GENOMIC DNA]</scope>
    <source>
        <strain evidence="9 10">YOKOZUNA-1</strain>
    </source>
</reference>
<dbReference type="AlphaFoldDB" id="A0A1D1VX62"/>
<feature type="transmembrane region" description="Helical" evidence="7">
    <location>
        <begin position="280"/>
        <end position="301"/>
    </location>
</feature>
<dbReference type="PANTHER" id="PTHR11662:SF399">
    <property type="entry name" value="FI19708P1-RELATED"/>
    <property type="match status" value="1"/>
</dbReference>
<dbReference type="EMBL" id="BDGG01000010">
    <property type="protein sequence ID" value="GAV04378.1"/>
    <property type="molecule type" value="Genomic_DNA"/>
</dbReference>
<dbReference type="InterPro" id="IPR011701">
    <property type="entry name" value="MFS"/>
</dbReference>
<dbReference type="FunFam" id="1.20.1250.20:FF:000003">
    <property type="entry name" value="Solute carrier family 17 member 3"/>
    <property type="match status" value="1"/>
</dbReference>
<protein>
    <recommendedName>
        <fullName evidence="8">Major facilitator superfamily (MFS) profile domain-containing protein</fullName>
    </recommendedName>
</protein>
<dbReference type="GO" id="GO:0015293">
    <property type="term" value="F:symporter activity"/>
    <property type="evidence" value="ECO:0007669"/>
    <property type="project" value="UniProtKB-KW"/>
</dbReference>
<dbReference type="Proteomes" id="UP000186922">
    <property type="component" value="Unassembled WGS sequence"/>
</dbReference>
<feature type="transmembrane region" description="Helical" evidence="7">
    <location>
        <begin position="322"/>
        <end position="342"/>
    </location>
</feature>
<sequence length="483" mass="52750">MVVSTSPVMNLSSNTSFSNATNARFSDVCEKPAVDSSVNNTRQVQNSSPQFLWDSKTQGIILGSYFYGYVLTQMAGGWLTKMYGGKHPFGVGIFVTGILALLTPFAATLHYGCVITLRILQGLATGVCYPGLQQLVAQWSPPSDRTKFSSLINAGAPLGTVTVLTMAGFLADRFGWESVFYVSGAMTIVWYVFWIFLVYDTPALHPRITEEELILITGYSKNHHGLSSVDRMRQNIPWRSILTSVPVWVMIGAHTGQNWGTYTLLTSLPTYMKHILHFNLFSNGVFSALPYLAMWFVGVFSGYSSDMLRRRKVLSTTNVRKLYNTIANVIPTVALIAVGFVGCDPVAAVALLTIGTGFSGCTTASCQVNSIDLSPTFASVIYGISNTVANLPGIFSPYTVGLITAGPNGHTLSNWRTIFFLSGAIRMAATLPYLLFASGELVDWDKRCCTELAEDKEPAGKTAYICNRSNEILIKDSTLSDYK</sequence>
<evidence type="ECO:0000256" key="5">
    <source>
        <dbReference type="ARBA" id="ARBA00022989"/>
    </source>
</evidence>
<evidence type="ECO:0000313" key="9">
    <source>
        <dbReference type="EMBL" id="GAV04378.1"/>
    </source>
</evidence>
<feature type="transmembrane region" description="Helical" evidence="7">
    <location>
        <begin position="241"/>
        <end position="260"/>
    </location>
</feature>
<dbReference type="PROSITE" id="PS00217">
    <property type="entry name" value="SUGAR_TRANSPORT_2"/>
    <property type="match status" value="1"/>
</dbReference>
<feature type="transmembrane region" description="Helical" evidence="7">
    <location>
        <begin position="148"/>
        <end position="167"/>
    </location>
</feature>
<keyword evidence="5 7" id="KW-1133">Transmembrane helix</keyword>
<evidence type="ECO:0000256" key="2">
    <source>
        <dbReference type="ARBA" id="ARBA00022448"/>
    </source>
</evidence>
<evidence type="ECO:0000256" key="4">
    <source>
        <dbReference type="ARBA" id="ARBA00022847"/>
    </source>
</evidence>
<dbReference type="InterPro" id="IPR005829">
    <property type="entry name" value="Sugar_transporter_CS"/>
</dbReference>
<dbReference type="GO" id="GO:0006820">
    <property type="term" value="P:monoatomic anion transport"/>
    <property type="evidence" value="ECO:0007669"/>
    <property type="project" value="TreeGrafter"/>
</dbReference>
<organism evidence="9 10">
    <name type="scientific">Ramazzottius varieornatus</name>
    <name type="common">Water bear</name>
    <name type="synonym">Tardigrade</name>
    <dbReference type="NCBI Taxonomy" id="947166"/>
    <lineage>
        <taxon>Eukaryota</taxon>
        <taxon>Metazoa</taxon>
        <taxon>Ecdysozoa</taxon>
        <taxon>Tardigrada</taxon>
        <taxon>Eutardigrada</taxon>
        <taxon>Parachela</taxon>
        <taxon>Hypsibioidea</taxon>
        <taxon>Ramazzottiidae</taxon>
        <taxon>Ramazzottius</taxon>
    </lineage>
</organism>
<dbReference type="STRING" id="947166.A0A1D1VX62"/>
<dbReference type="Gene3D" id="1.20.1250.20">
    <property type="entry name" value="MFS general substrate transporter like domains"/>
    <property type="match status" value="2"/>
</dbReference>
<keyword evidence="2" id="KW-0813">Transport</keyword>
<dbReference type="PROSITE" id="PS50850">
    <property type="entry name" value="MFS"/>
    <property type="match status" value="1"/>
</dbReference>
<keyword evidence="10" id="KW-1185">Reference proteome</keyword>
<dbReference type="FunFam" id="1.20.1250.20:FF:000423">
    <property type="entry name" value="Putative inorganic phosphate cotransporter-like Protein"/>
    <property type="match status" value="1"/>
</dbReference>
<accession>A0A1D1VX62</accession>
<feature type="transmembrane region" description="Helical" evidence="7">
    <location>
        <begin position="179"/>
        <end position="199"/>
    </location>
</feature>